<dbReference type="PANTHER" id="PTHR48081">
    <property type="entry name" value="AB HYDROLASE SUPERFAMILY PROTEIN C4A8.06C"/>
    <property type="match status" value="1"/>
</dbReference>
<keyword evidence="1" id="KW-0378">Hydrolase</keyword>
<dbReference type="InterPro" id="IPR029058">
    <property type="entry name" value="AB_hydrolase_fold"/>
</dbReference>
<keyword evidence="4" id="KW-1185">Reference proteome</keyword>
<name>A0ABR1IXN6_9AGAR</name>
<feature type="domain" description="BD-FAE-like" evidence="2">
    <location>
        <begin position="52"/>
        <end position="162"/>
    </location>
</feature>
<dbReference type="Gene3D" id="3.40.50.1820">
    <property type="entry name" value="alpha/beta hydrolase"/>
    <property type="match status" value="1"/>
</dbReference>
<dbReference type="SUPFAM" id="SSF53474">
    <property type="entry name" value="alpha/beta-Hydrolases"/>
    <property type="match status" value="1"/>
</dbReference>
<sequence length="308" mass="34181">MDKVAELKSKEIYEILFPTIGIFLPLLEEKRAEITSTPKRTFKFGDNERHKLDIYYPSEAPTSGKTPVLFFIYGGGFAAGARSQPPPADLGYGNLAHYFTKKGFITIIPDYRLMPEVTFPGPMQDVKSAIKWVLENDHALRHGNITDPDTDGVFLMGHSAGGVNVATVLLYPEIVDKELLSKIKGAVLISAVYNFDPQLAPTTAPDVLDQFWGGSDEFAKKCPYALLKNASVDTVEKLPKILMVESEADPDSFIAVGTEWQKLLDEKTKEKHDKVIAKGHNHISITWALSTGQGEEWAEKVAEWLKSL</sequence>
<organism evidence="3 4">
    <name type="scientific">Marasmiellus scandens</name>
    <dbReference type="NCBI Taxonomy" id="2682957"/>
    <lineage>
        <taxon>Eukaryota</taxon>
        <taxon>Fungi</taxon>
        <taxon>Dikarya</taxon>
        <taxon>Basidiomycota</taxon>
        <taxon>Agaricomycotina</taxon>
        <taxon>Agaricomycetes</taxon>
        <taxon>Agaricomycetidae</taxon>
        <taxon>Agaricales</taxon>
        <taxon>Marasmiineae</taxon>
        <taxon>Omphalotaceae</taxon>
        <taxon>Marasmiellus</taxon>
    </lineage>
</organism>
<evidence type="ECO:0000313" key="3">
    <source>
        <dbReference type="EMBL" id="KAK7440583.1"/>
    </source>
</evidence>
<accession>A0ABR1IXN6</accession>
<dbReference type="InterPro" id="IPR050300">
    <property type="entry name" value="GDXG_lipolytic_enzyme"/>
</dbReference>
<evidence type="ECO:0000313" key="4">
    <source>
        <dbReference type="Proteomes" id="UP001498398"/>
    </source>
</evidence>
<reference evidence="3 4" key="1">
    <citation type="submission" date="2024-01" db="EMBL/GenBank/DDBJ databases">
        <title>A draft genome for the cacao thread blight pathogen Marasmiellus scandens.</title>
        <authorList>
            <person name="Baruah I.K."/>
            <person name="Leung J."/>
            <person name="Bukari Y."/>
            <person name="Amoako-Attah I."/>
            <person name="Meinhardt L.W."/>
            <person name="Bailey B.A."/>
            <person name="Cohen S.P."/>
        </authorList>
    </citation>
    <scope>NUCLEOTIDE SEQUENCE [LARGE SCALE GENOMIC DNA]</scope>
    <source>
        <strain evidence="3 4">GH-19</strain>
    </source>
</reference>
<dbReference type="InterPro" id="IPR049492">
    <property type="entry name" value="BD-FAE-like_dom"/>
</dbReference>
<proteinExistence type="predicted"/>
<comment type="caution">
    <text evidence="3">The sequence shown here is derived from an EMBL/GenBank/DDBJ whole genome shotgun (WGS) entry which is preliminary data.</text>
</comment>
<evidence type="ECO:0000259" key="2">
    <source>
        <dbReference type="Pfam" id="PF20434"/>
    </source>
</evidence>
<protein>
    <recommendedName>
        <fullName evidence="2">BD-FAE-like domain-containing protein</fullName>
    </recommendedName>
</protein>
<dbReference type="EMBL" id="JBANRG010000067">
    <property type="protein sequence ID" value="KAK7440583.1"/>
    <property type="molecule type" value="Genomic_DNA"/>
</dbReference>
<dbReference type="Proteomes" id="UP001498398">
    <property type="component" value="Unassembled WGS sequence"/>
</dbReference>
<dbReference type="Pfam" id="PF20434">
    <property type="entry name" value="BD-FAE"/>
    <property type="match status" value="1"/>
</dbReference>
<gene>
    <name evidence="3" type="ORF">VKT23_016931</name>
</gene>
<evidence type="ECO:0000256" key="1">
    <source>
        <dbReference type="ARBA" id="ARBA00022801"/>
    </source>
</evidence>